<sequence length="145" mass="15176">MKKFNCLIPVPVRLFAAMPLIFGLAAIVAAPAVEAVTVIPVNIINGFIDVNGGGVSNADDLANVALWCDNAAPVRLDFINGGVDVTENGVVNVNDDLNNCDLTDENGGIPNSNQVDFKNGAVDVNEDNIINAADDATDIQLFVLP</sequence>
<accession>A0A1R4HHI0</accession>
<dbReference type="EMBL" id="FUKJ01000433">
    <property type="protein sequence ID" value="SJM95675.1"/>
    <property type="molecule type" value="Genomic_DNA"/>
</dbReference>
<gene>
    <name evidence="1" type="ORF">CRENPOLYSF2_680003</name>
</gene>
<organism evidence="1 2">
    <name type="scientific">Crenothrix polyspora</name>
    <dbReference type="NCBI Taxonomy" id="360316"/>
    <lineage>
        <taxon>Bacteria</taxon>
        <taxon>Pseudomonadati</taxon>
        <taxon>Pseudomonadota</taxon>
        <taxon>Gammaproteobacteria</taxon>
        <taxon>Methylococcales</taxon>
        <taxon>Crenotrichaceae</taxon>
        <taxon>Crenothrix</taxon>
    </lineage>
</organism>
<evidence type="ECO:0000313" key="2">
    <source>
        <dbReference type="Proteomes" id="UP000195442"/>
    </source>
</evidence>
<reference evidence="2" key="1">
    <citation type="submission" date="2017-02" db="EMBL/GenBank/DDBJ databases">
        <authorList>
            <person name="Daims H."/>
        </authorList>
    </citation>
    <scope>NUCLEOTIDE SEQUENCE [LARGE SCALE GENOMIC DNA]</scope>
</reference>
<dbReference type="RefSeq" id="WP_087148331.1">
    <property type="nucleotide sequence ID" value="NZ_FUKJ01000433.1"/>
</dbReference>
<dbReference type="AlphaFoldDB" id="A0A1R4HHI0"/>
<proteinExistence type="predicted"/>
<dbReference type="Proteomes" id="UP000195442">
    <property type="component" value="Unassembled WGS sequence"/>
</dbReference>
<evidence type="ECO:0000313" key="1">
    <source>
        <dbReference type="EMBL" id="SJM95675.1"/>
    </source>
</evidence>
<keyword evidence="2" id="KW-1185">Reference proteome</keyword>
<protein>
    <submittedName>
        <fullName evidence="1">Uncharacterized protein</fullName>
    </submittedName>
</protein>
<name>A0A1R4HHI0_9GAMM</name>